<dbReference type="PANTHER" id="PTHR28256:SF1">
    <property type="entry name" value="RIBONUCLEASES P_MRP PROTEIN SUBUNIT POP7"/>
    <property type="match status" value="1"/>
</dbReference>
<dbReference type="GO" id="GO:0005655">
    <property type="term" value="C:nucleolar ribonuclease P complex"/>
    <property type="evidence" value="ECO:0007669"/>
    <property type="project" value="InterPro"/>
</dbReference>
<feature type="region of interest" description="Disordered" evidence="4">
    <location>
        <begin position="129"/>
        <end position="153"/>
    </location>
</feature>
<evidence type="ECO:0000313" key="6">
    <source>
        <dbReference type="RefSeq" id="XP_030979677.1"/>
    </source>
</evidence>
<dbReference type="OrthoDB" id="5416589at2759"/>
<evidence type="ECO:0000256" key="1">
    <source>
        <dbReference type="ARBA" id="ARBA00004123"/>
    </source>
</evidence>
<feature type="compositionally biased region" description="Low complexity" evidence="4">
    <location>
        <begin position="8"/>
        <end position="20"/>
    </location>
</feature>
<evidence type="ECO:0000313" key="5">
    <source>
        <dbReference type="Proteomes" id="UP000515153"/>
    </source>
</evidence>
<keyword evidence="5" id="KW-1185">Reference proteome</keyword>
<proteinExistence type="predicted"/>
<feature type="compositionally biased region" description="Gly residues" evidence="4">
    <location>
        <begin position="129"/>
        <end position="142"/>
    </location>
</feature>
<dbReference type="GO" id="GO:0001682">
    <property type="term" value="P:tRNA 5'-leader removal"/>
    <property type="evidence" value="ECO:0007669"/>
    <property type="project" value="InterPro"/>
</dbReference>
<organism evidence="5 6">
    <name type="scientific">Pyricularia grisea</name>
    <name type="common">Crabgrass-specific blast fungus</name>
    <name type="synonym">Magnaporthe grisea</name>
    <dbReference type="NCBI Taxonomy" id="148305"/>
    <lineage>
        <taxon>Eukaryota</taxon>
        <taxon>Fungi</taxon>
        <taxon>Dikarya</taxon>
        <taxon>Ascomycota</taxon>
        <taxon>Pezizomycotina</taxon>
        <taxon>Sordariomycetes</taxon>
        <taxon>Sordariomycetidae</taxon>
        <taxon>Magnaporthales</taxon>
        <taxon>Pyriculariaceae</taxon>
        <taxon>Pyricularia</taxon>
    </lineage>
</organism>
<dbReference type="GO" id="GO:0000171">
    <property type="term" value="F:ribonuclease MRP activity"/>
    <property type="evidence" value="ECO:0007669"/>
    <property type="project" value="TreeGrafter"/>
</dbReference>
<dbReference type="GO" id="GO:0000172">
    <property type="term" value="C:ribonuclease MRP complex"/>
    <property type="evidence" value="ECO:0007669"/>
    <property type="project" value="InterPro"/>
</dbReference>
<dbReference type="KEGG" id="pgri:PgNI_10823"/>
<feature type="compositionally biased region" description="Acidic residues" evidence="4">
    <location>
        <begin position="206"/>
        <end position="227"/>
    </location>
</feature>
<dbReference type="PANTHER" id="PTHR28256">
    <property type="entry name" value="RIBONUCLEASES P/MRP PROTEIN SUBUNIT POP7"/>
    <property type="match status" value="1"/>
</dbReference>
<feature type="region of interest" description="Disordered" evidence="4">
    <location>
        <begin position="1"/>
        <end position="87"/>
    </location>
</feature>
<dbReference type="GO" id="GO:0034965">
    <property type="term" value="P:intronic box C/D snoRNA processing"/>
    <property type="evidence" value="ECO:0007669"/>
    <property type="project" value="TreeGrafter"/>
</dbReference>
<dbReference type="RefSeq" id="XP_030979677.1">
    <property type="nucleotide sequence ID" value="XM_031130797.1"/>
</dbReference>
<dbReference type="AlphaFoldDB" id="A0A6P8AXT4"/>
<reference evidence="5 6" key="1">
    <citation type="journal article" date="2019" name="Mol. Biol. Evol.">
        <title>Blast fungal genomes show frequent chromosomal changes, gene gains and losses, and effector gene turnover.</title>
        <authorList>
            <person name="Gomez Luciano L.B."/>
            <person name="Jason Tsai I."/>
            <person name="Chuma I."/>
            <person name="Tosa Y."/>
            <person name="Chen Y.H."/>
            <person name="Li J.Y."/>
            <person name="Li M.Y."/>
            <person name="Jade Lu M.Y."/>
            <person name="Nakayashiki H."/>
            <person name="Li W.H."/>
        </authorList>
    </citation>
    <scope>NUCLEOTIDE SEQUENCE [LARGE SCALE GENOMIC DNA]</scope>
    <source>
        <strain evidence="5 6">NI907</strain>
    </source>
</reference>
<dbReference type="InterPro" id="IPR036882">
    <property type="entry name" value="Alba-like_dom_sf"/>
</dbReference>
<name>A0A6P8AXT4_PYRGI</name>
<dbReference type="InterPro" id="IPR014612">
    <property type="entry name" value="Pop7/Rpp20"/>
</dbReference>
<comment type="subcellular location">
    <subcellularLocation>
        <location evidence="1">Nucleus</location>
    </subcellularLocation>
</comment>
<keyword evidence="3" id="KW-0539">Nucleus</keyword>
<accession>A0A6P8AXT4</accession>
<dbReference type="Gene3D" id="3.30.110.20">
    <property type="entry name" value="Alba-like domain"/>
    <property type="match status" value="1"/>
</dbReference>
<evidence type="ECO:0000256" key="3">
    <source>
        <dbReference type="ARBA" id="ARBA00023242"/>
    </source>
</evidence>
<keyword evidence="2" id="KW-0819">tRNA processing</keyword>
<feature type="compositionally biased region" description="Polar residues" evidence="4">
    <location>
        <begin position="24"/>
        <end position="33"/>
    </location>
</feature>
<sequence>MTEPLSPPATAAQGASSTGAMKTTLPSRPASSSTHKKPRLPAGARMLTRTLNTSRPPPHYNNHAKTSAGAAGGAPVTRADPHLAPKRRIVIRRGTNLVAILKRVQKLLDKSPGGALSMGLGDLVGGGGKKGGKGVAGAGGKKGGAKASADDDGVQVGDDKFPVVVVGAGALNIEKALKAAAVFQRRGDCVVRIYTSTVSGVDTYEVEEEGEDDGADDGLDAGADADTEMSGTGASGTAAGGGRTLGGKATVVKQRSRKASALEVAIRLKT</sequence>
<dbReference type="InterPro" id="IPR020241">
    <property type="entry name" value="RNase_P/MRP_Pop7_fungi"/>
</dbReference>
<feature type="region of interest" description="Disordered" evidence="4">
    <location>
        <begin position="206"/>
        <end position="245"/>
    </location>
</feature>
<protein>
    <submittedName>
        <fullName evidence="6">Uncharacterized protein</fullName>
    </submittedName>
</protein>
<dbReference type="GO" id="GO:0004526">
    <property type="term" value="F:ribonuclease P activity"/>
    <property type="evidence" value="ECO:0007669"/>
    <property type="project" value="TreeGrafter"/>
</dbReference>
<dbReference type="Pfam" id="PF12328">
    <property type="entry name" value="Rpp20"/>
    <property type="match status" value="1"/>
</dbReference>
<reference evidence="6" key="2">
    <citation type="submission" date="2019-10" db="EMBL/GenBank/DDBJ databases">
        <authorList>
            <consortium name="NCBI Genome Project"/>
        </authorList>
    </citation>
    <scope>NUCLEOTIDE SEQUENCE</scope>
    <source>
        <strain evidence="6">NI907</strain>
    </source>
</reference>
<dbReference type="Proteomes" id="UP000515153">
    <property type="component" value="Chromosome VII"/>
</dbReference>
<dbReference type="GO" id="GO:0003723">
    <property type="term" value="F:RNA binding"/>
    <property type="evidence" value="ECO:0007669"/>
    <property type="project" value="TreeGrafter"/>
</dbReference>
<evidence type="ECO:0000256" key="2">
    <source>
        <dbReference type="ARBA" id="ARBA00022694"/>
    </source>
</evidence>
<evidence type="ECO:0000256" key="4">
    <source>
        <dbReference type="SAM" id="MobiDB-lite"/>
    </source>
</evidence>
<dbReference type="GO" id="GO:0000294">
    <property type="term" value="P:nuclear-transcribed mRNA catabolic process, RNase MRP-dependent"/>
    <property type="evidence" value="ECO:0007669"/>
    <property type="project" value="TreeGrafter"/>
</dbReference>
<dbReference type="GeneID" id="41965702"/>
<reference evidence="6" key="3">
    <citation type="submission" date="2025-08" db="UniProtKB">
        <authorList>
            <consortium name="RefSeq"/>
        </authorList>
    </citation>
    <scope>IDENTIFICATION</scope>
    <source>
        <strain evidence="6">NI907</strain>
    </source>
</reference>
<gene>
    <name evidence="6" type="ORF">PgNI_10823</name>
</gene>
<dbReference type="GO" id="GO:0006364">
    <property type="term" value="P:rRNA processing"/>
    <property type="evidence" value="ECO:0007669"/>
    <property type="project" value="TreeGrafter"/>
</dbReference>